<dbReference type="STRING" id="1891926.Fuma_05600"/>
<dbReference type="PROSITE" id="PS50975">
    <property type="entry name" value="ATP_GRASP"/>
    <property type="match status" value="1"/>
</dbReference>
<dbReference type="SUPFAM" id="SSF56059">
    <property type="entry name" value="Glutathione synthetase ATP-binding domain-like"/>
    <property type="match status" value="1"/>
</dbReference>
<dbReference type="Gene3D" id="3.30.470.20">
    <property type="entry name" value="ATP-grasp fold, B domain"/>
    <property type="match status" value="1"/>
</dbReference>
<accession>A0A1P8WPD9</accession>
<dbReference type="InterPro" id="IPR005479">
    <property type="entry name" value="CPAse_ATP-bd"/>
</dbReference>
<dbReference type="InterPro" id="IPR011761">
    <property type="entry name" value="ATP-grasp"/>
</dbReference>
<keyword evidence="4" id="KW-1185">Reference proteome</keyword>
<evidence type="ECO:0000313" key="3">
    <source>
        <dbReference type="EMBL" id="APZ95937.1"/>
    </source>
</evidence>
<dbReference type="OrthoDB" id="5420347at2"/>
<keyword evidence="1" id="KW-0067">ATP-binding</keyword>
<dbReference type="GO" id="GO:0046872">
    <property type="term" value="F:metal ion binding"/>
    <property type="evidence" value="ECO:0007669"/>
    <property type="project" value="InterPro"/>
</dbReference>
<dbReference type="EC" id="6.3.1.12" evidence="3"/>
<dbReference type="Proteomes" id="UP000187735">
    <property type="component" value="Chromosome"/>
</dbReference>
<keyword evidence="1" id="KW-0547">Nucleotide-binding</keyword>
<dbReference type="InterPro" id="IPR013815">
    <property type="entry name" value="ATP_grasp_subdomain_1"/>
</dbReference>
<dbReference type="EMBL" id="CP017641">
    <property type="protein sequence ID" value="APZ95937.1"/>
    <property type="molecule type" value="Genomic_DNA"/>
</dbReference>
<dbReference type="KEGG" id="fmr:Fuma_05600"/>
<evidence type="ECO:0000256" key="1">
    <source>
        <dbReference type="PROSITE-ProRule" id="PRU00409"/>
    </source>
</evidence>
<gene>
    <name evidence="3" type="ORF">Fuma_05600</name>
</gene>
<evidence type="ECO:0000313" key="4">
    <source>
        <dbReference type="Proteomes" id="UP000187735"/>
    </source>
</evidence>
<feature type="domain" description="ATP-grasp" evidence="2">
    <location>
        <begin position="121"/>
        <end position="323"/>
    </location>
</feature>
<name>A0A1P8WPD9_9PLAN</name>
<protein>
    <submittedName>
        <fullName evidence="3">D-aspartate ligase</fullName>
        <ecNumber evidence="3">6.3.1.12</ecNumber>
    </submittedName>
</protein>
<dbReference type="Gene3D" id="3.30.1490.20">
    <property type="entry name" value="ATP-grasp fold, A domain"/>
    <property type="match status" value="1"/>
</dbReference>
<evidence type="ECO:0000259" key="2">
    <source>
        <dbReference type="PROSITE" id="PS50975"/>
    </source>
</evidence>
<dbReference type="RefSeq" id="WP_077027033.1">
    <property type="nucleotide sequence ID" value="NZ_CP017641.1"/>
</dbReference>
<reference evidence="3 4" key="1">
    <citation type="journal article" date="2016" name="Front. Microbiol.">
        <title>Fuerstia marisgermanicae gen. nov., sp. nov., an Unusual Member of the Phylum Planctomycetes from the German Wadden Sea.</title>
        <authorList>
            <person name="Kohn T."/>
            <person name="Heuer A."/>
            <person name="Jogler M."/>
            <person name="Vollmers J."/>
            <person name="Boedeker C."/>
            <person name="Bunk B."/>
            <person name="Rast P."/>
            <person name="Borchert D."/>
            <person name="Glockner I."/>
            <person name="Freese H.M."/>
            <person name="Klenk H.P."/>
            <person name="Overmann J."/>
            <person name="Kaster A.K."/>
            <person name="Rohde M."/>
            <person name="Wiegand S."/>
            <person name="Jogler C."/>
        </authorList>
    </citation>
    <scope>NUCLEOTIDE SEQUENCE [LARGE SCALE GENOMIC DNA]</scope>
    <source>
        <strain evidence="3 4">NH11</strain>
    </source>
</reference>
<dbReference type="GO" id="GO:0034025">
    <property type="term" value="F:D-aspartate ligase activity"/>
    <property type="evidence" value="ECO:0007669"/>
    <property type="project" value="UniProtKB-EC"/>
</dbReference>
<keyword evidence="3" id="KW-0436">Ligase</keyword>
<sequence length="396" mass="45242">MKKPTAVICGASATGLGVGRDLGRQGIPVVFADFESFRPGFASRYASKQHKGIVADSEDELLDRLVVFAAQQEHKPVLFQTTDQMVLAVAEHRDRLEQHFRIADSTRPGIADVVTDKKRFYDLCCQYEVASPRTAFPKTADEALQLVEPFDFPVILKPIHGHLWRERLKGKKLLVAETIQEFHQIIDRFRADVHDLMIQEMIPGPEKNLWVGGLYLRQSDGEPGPVFVGRKLRQYPPGFGSASLADACWNETVRDLSVEFLRKIGYRGVCGTEFKFDERDQTYKMVEVNPRQTLWFALIGASNVPLNYYAYCDLAEQPLPALEEQRNGTKWLLFDKDLVSATKYFFTGKLGLISWLRSYKGIRVRAVWSWADLWPSFSIARTYLHRLRTRFSSSNK</sequence>
<organism evidence="3 4">
    <name type="scientific">Fuerstiella marisgermanici</name>
    <dbReference type="NCBI Taxonomy" id="1891926"/>
    <lineage>
        <taxon>Bacteria</taxon>
        <taxon>Pseudomonadati</taxon>
        <taxon>Planctomycetota</taxon>
        <taxon>Planctomycetia</taxon>
        <taxon>Planctomycetales</taxon>
        <taxon>Planctomycetaceae</taxon>
        <taxon>Fuerstiella</taxon>
    </lineage>
</organism>
<dbReference type="Pfam" id="PF02786">
    <property type="entry name" value="CPSase_L_D2"/>
    <property type="match status" value="1"/>
</dbReference>
<dbReference type="AlphaFoldDB" id="A0A1P8WPD9"/>
<dbReference type="GO" id="GO:0005524">
    <property type="term" value="F:ATP binding"/>
    <property type="evidence" value="ECO:0007669"/>
    <property type="project" value="UniProtKB-UniRule"/>
</dbReference>
<proteinExistence type="predicted"/>